<protein>
    <submittedName>
        <fullName evidence="5">Amino acid adenylation domain-containing protein/thioester reductase domain-containing protein</fullName>
    </submittedName>
</protein>
<dbReference type="NCBIfam" id="TIGR01733">
    <property type="entry name" value="AA-adenyl-dom"/>
    <property type="match status" value="1"/>
</dbReference>
<dbReference type="CDD" id="cd05930">
    <property type="entry name" value="A_NRPS"/>
    <property type="match status" value="1"/>
</dbReference>
<dbReference type="InterPro" id="IPR025110">
    <property type="entry name" value="AMP-bd_C"/>
</dbReference>
<dbReference type="InterPro" id="IPR036736">
    <property type="entry name" value="ACP-like_sf"/>
</dbReference>
<sequence>MSTDASDTLRLSAGGSVDHGPYRPVTALIEEQTDRTPDRPALVWRGAQEERTLTYAEFDALANGLAARLSAAGAGPGAVVPVVVGNSVELPLCMVALMKTGAAFALCDPVWPEERLRSVLRTLDPPLVLTSGPPVCAGRSATVVRAAGITPSTERPGALPGPGDVAYGVFTSGTTGTPKCALNLHGGLANRFRFMTRHFRATGREVVLQNSRHTFDSAIWQLLWPLTTGGRTVVPEQGEFLDLERTVEAIDRHRVTVTDFVPAILGMLVALLESDPAAVRRVSSLRHLVVGGEEIVPHAVHRLREMVPGLEISNGYGPSETAIGMVFHRVRGDEGDHIPLGRPIDNCHALVVDDALRPLPAGATGEILVGGACVGAGYLGDPERTERAFVPNPFPSVPGERLYRTGDLGWYDERGLLRFAGRRDRQAKVDGVRIEPAEIETAAEGCRGVVQAKAMTVRRAGRNRLVVAAAAEPGTTPAALRAHLASVLPRIQVPRHCFVLQSLPLTDNGKVDLRALRAIVEDKLESEARPAVRGPAGARTPAQRIAHVMGSVLGLPDFRTGDDFLARGGDSLSAMSATLRIREAVGASLSLSDLYEHRTPERLAAALGRPGAHGGGEHGAPGGDEALSMERDARLPADLTRLARRAAGAVPAVPPRTVLVTGATGFVGARTVHRLVTSTGARAVCLVRARDDAHARERLARTLRSQGLWDADVAARVEARRGDLERPRFGWPRPEWESLTTGCDAVLHIGGLVNFLLDYRSHRPANVSGTAEVLRFALSGRPKPLHHISTLGVLDRHAAGAAEPVGEDFDPRDAALPASGYSRSKWVAERMVLAARRLGAPVVVHRLGEVMPAADNGVPNPAALTHLLLSAFLQLGVRPGVPMVSDYTPVDETAARLVAALSEPPPGPPGHGVYHVFRPGGVDFAALDLAAPGGARALRTVPAEEFAAALREAADDDRDSAAAVLHALLTALPSAVPGGTPDFRRLLSDNPGLFTRDACAALDARHGLREGPLEAAVAAYRATLTA</sequence>
<dbReference type="STRING" id="403935.SAMN05216481_104155"/>
<keyword evidence="2" id="KW-0597">Phosphoprotein</keyword>
<dbReference type="PANTHER" id="PTHR44845:SF6">
    <property type="entry name" value="BETA-ALANINE-ACTIVATING ENZYME"/>
    <property type="match status" value="1"/>
</dbReference>
<dbReference type="InterPro" id="IPR042099">
    <property type="entry name" value="ANL_N_sf"/>
</dbReference>
<name>A0A1H9DL69_9ACTN</name>
<keyword evidence="6" id="KW-1185">Reference proteome</keyword>
<reference evidence="5 6" key="1">
    <citation type="submission" date="2016-10" db="EMBL/GenBank/DDBJ databases">
        <authorList>
            <person name="de Groot N.N."/>
        </authorList>
    </citation>
    <scope>NUCLEOTIDE SEQUENCE [LARGE SCALE GENOMIC DNA]</scope>
    <source>
        <strain evidence="5 6">CGMCC 4.3519</strain>
    </source>
</reference>
<dbReference type="GO" id="GO:0031177">
    <property type="term" value="F:phosphopantetheine binding"/>
    <property type="evidence" value="ECO:0007669"/>
    <property type="project" value="InterPro"/>
</dbReference>
<dbReference type="Pfam" id="PF13193">
    <property type="entry name" value="AMP-binding_C"/>
    <property type="match status" value="1"/>
</dbReference>
<dbReference type="InterPro" id="IPR020806">
    <property type="entry name" value="PKS_PP-bd"/>
</dbReference>
<dbReference type="GO" id="GO:0017000">
    <property type="term" value="P:antibiotic biosynthetic process"/>
    <property type="evidence" value="ECO:0007669"/>
    <property type="project" value="UniProtKB-ARBA"/>
</dbReference>
<dbReference type="SUPFAM" id="SSF47336">
    <property type="entry name" value="ACP-like"/>
    <property type="match status" value="1"/>
</dbReference>
<dbReference type="CDD" id="cd05235">
    <property type="entry name" value="SDR_e1"/>
    <property type="match status" value="1"/>
</dbReference>
<dbReference type="InterPro" id="IPR013120">
    <property type="entry name" value="FAR_NAD-bd"/>
</dbReference>
<dbReference type="InterPro" id="IPR000873">
    <property type="entry name" value="AMP-dep_synth/lig_dom"/>
</dbReference>
<dbReference type="Gene3D" id="1.10.1200.10">
    <property type="entry name" value="ACP-like"/>
    <property type="match status" value="1"/>
</dbReference>
<evidence type="ECO:0000259" key="4">
    <source>
        <dbReference type="PROSITE" id="PS50075"/>
    </source>
</evidence>
<dbReference type="Pfam" id="PF00550">
    <property type="entry name" value="PP-binding"/>
    <property type="match status" value="1"/>
</dbReference>
<dbReference type="Gene3D" id="3.40.50.12780">
    <property type="entry name" value="N-terminal domain of ligase-like"/>
    <property type="match status" value="1"/>
</dbReference>
<accession>A0A1H9DL69</accession>
<dbReference type="Gene3D" id="3.30.300.30">
    <property type="match status" value="1"/>
</dbReference>
<dbReference type="Gene3D" id="3.40.50.720">
    <property type="entry name" value="NAD(P)-binding Rossmann-like Domain"/>
    <property type="match status" value="1"/>
</dbReference>
<dbReference type="PROSITE" id="PS50075">
    <property type="entry name" value="CARRIER"/>
    <property type="match status" value="1"/>
</dbReference>
<evidence type="ECO:0000313" key="5">
    <source>
        <dbReference type="EMBL" id="SEQ14057.1"/>
    </source>
</evidence>
<dbReference type="Proteomes" id="UP000199055">
    <property type="component" value="Unassembled WGS sequence"/>
</dbReference>
<dbReference type="InterPro" id="IPR045851">
    <property type="entry name" value="AMP-bd_C_sf"/>
</dbReference>
<dbReference type="SUPFAM" id="SSF56801">
    <property type="entry name" value="Acetyl-CoA synthetase-like"/>
    <property type="match status" value="1"/>
</dbReference>
<keyword evidence="1" id="KW-0596">Phosphopantetheine</keyword>
<dbReference type="AlphaFoldDB" id="A0A1H9DL69"/>
<evidence type="ECO:0000256" key="1">
    <source>
        <dbReference type="ARBA" id="ARBA00022450"/>
    </source>
</evidence>
<dbReference type="InterPro" id="IPR010080">
    <property type="entry name" value="Thioester_reductase-like_dom"/>
</dbReference>
<dbReference type="NCBIfam" id="TIGR01746">
    <property type="entry name" value="Thioester-redct"/>
    <property type="match status" value="1"/>
</dbReference>
<dbReference type="Pfam" id="PF07993">
    <property type="entry name" value="NAD_binding_4"/>
    <property type="match status" value="1"/>
</dbReference>
<evidence type="ECO:0000313" key="6">
    <source>
        <dbReference type="Proteomes" id="UP000199055"/>
    </source>
</evidence>
<feature type="region of interest" description="Disordered" evidence="3">
    <location>
        <begin position="607"/>
        <end position="626"/>
    </location>
</feature>
<evidence type="ECO:0000256" key="3">
    <source>
        <dbReference type="SAM" id="MobiDB-lite"/>
    </source>
</evidence>
<dbReference type="RefSeq" id="WP_093658145.1">
    <property type="nucleotide sequence ID" value="NZ_FOET01000004.1"/>
</dbReference>
<dbReference type="InterPro" id="IPR036291">
    <property type="entry name" value="NAD(P)-bd_dom_sf"/>
</dbReference>
<dbReference type="InterPro" id="IPR009081">
    <property type="entry name" value="PP-bd_ACP"/>
</dbReference>
<organism evidence="5 6">
    <name type="scientific">Streptomyces radiopugnans</name>
    <dbReference type="NCBI Taxonomy" id="403935"/>
    <lineage>
        <taxon>Bacteria</taxon>
        <taxon>Bacillati</taxon>
        <taxon>Actinomycetota</taxon>
        <taxon>Actinomycetes</taxon>
        <taxon>Kitasatosporales</taxon>
        <taxon>Streptomycetaceae</taxon>
        <taxon>Streptomyces</taxon>
    </lineage>
</organism>
<dbReference type="EMBL" id="FOET01000004">
    <property type="protein sequence ID" value="SEQ14057.1"/>
    <property type="molecule type" value="Genomic_DNA"/>
</dbReference>
<dbReference type="SUPFAM" id="SSF51735">
    <property type="entry name" value="NAD(P)-binding Rossmann-fold domains"/>
    <property type="match status" value="1"/>
</dbReference>
<proteinExistence type="predicted"/>
<dbReference type="PANTHER" id="PTHR44845">
    <property type="entry name" value="CARRIER DOMAIN-CONTAINING PROTEIN"/>
    <property type="match status" value="1"/>
</dbReference>
<evidence type="ECO:0000256" key="2">
    <source>
        <dbReference type="ARBA" id="ARBA00022553"/>
    </source>
</evidence>
<dbReference type="InterPro" id="IPR010071">
    <property type="entry name" value="AA_adenyl_dom"/>
</dbReference>
<feature type="compositionally biased region" description="Gly residues" evidence="3">
    <location>
        <begin position="611"/>
        <end position="622"/>
    </location>
</feature>
<dbReference type="SMART" id="SM00823">
    <property type="entry name" value="PKS_PP"/>
    <property type="match status" value="1"/>
</dbReference>
<dbReference type="Pfam" id="PF00501">
    <property type="entry name" value="AMP-binding"/>
    <property type="match status" value="1"/>
</dbReference>
<gene>
    <name evidence="5" type="ORF">SAMN05216481_104155</name>
</gene>
<feature type="domain" description="Carrier" evidence="4">
    <location>
        <begin position="536"/>
        <end position="611"/>
    </location>
</feature>